<accession>W4FD72</accession>
<feature type="compositionally biased region" description="Basic and acidic residues" evidence="1">
    <location>
        <begin position="150"/>
        <end position="159"/>
    </location>
</feature>
<evidence type="ECO:0000256" key="1">
    <source>
        <dbReference type="SAM" id="MobiDB-lite"/>
    </source>
</evidence>
<dbReference type="EMBL" id="KI913268">
    <property type="protein sequence ID" value="ETV64844.1"/>
    <property type="molecule type" value="Genomic_DNA"/>
</dbReference>
<gene>
    <name evidence="2" type="ORF">H257_18325</name>
</gene>
<feature type="region of interest" description="Disordered" evidence="1">
    <location>
        <begin position="67"/>
        <end position="89"/>
    </location>
</feature>
<proteinExistence type="predicted"/>
<organism evidence="2">
    <name type="scientific">Aphanomyces astaci</name>
    <name type="common">Crayfish plague agent</name>
    <dbReference type="NCBI Taxonomy" id="112090"/>
    <lineage>
        <taxon>Eukaryota</taxon>
        <taxon>Sar</taxon>
        <taxon>Stramenopiles</taxon>
        <taxon>Oomycota</taxon>
        <taxon>Saprolegniomycetes</taxon>
        <taxon>Saprolegniales</taxon>
        <taxon>Verrucalvaceae</taxon>
        <taxon>Aphanomyces</taxon>
    </lineage>
</organism>
<dbReference type="GeneID" id="20820321"/>
<reference evidence="2" key="1">
    <citation type="submission" date="2013-12" db="EMBL/GenBank/DDBJ databases">
        <title>The Genome Sequence of Aphanomyces astaci APO3.</title>
        <authorList>
            <consortium name="The Broad Institute Genomics Platform"/>
            <person name="Russ C."/>
            <person name="Tyler B."/>
            <person name="van West P."/>
            <person name="Dieguez-Uribeondo J."/>
            <person name="Young S.K."/>
            <person name="Zeng Q."/>
            <person name="Gargeya S."/>
            <person name="Fitzgerald M."/>
            <person name="Abouelleil A."/>
            <person name="Alvarado L."/>
            <person name="Chapman S.B."/>
            <person name="Gainer-Dewar J."/>
            <person name="Goldberg J."/>
            <person name="Griggs A."/>
            <person name="Gujja S."/>
            <person name="Hansen M."/>
            <person name="Howarth C."/>
            <person name="Imamovic A."/>
            <person name="Ireland A."/>
            <person name="Larimer J."/>
            <person name="McCowan C."/>
            <person name="Murphy C."/>
            <person name="Pearson M."/>
            <person name="Poon T.W."/>
            <person name="Priest M."/>
            <person name="Roberts A."/>
            <person name="Saif S."/>
            <person name="Shea T."/>
            <person name="Sykes S."/>
            <person name="Wortman J."/>
            <person name="Nusbaum C."/>
            <person name="Birren B."/>
        </authorList>
    </citation>
    <scope>NUCLEOTIDE SEQUENCE [LARGE SCALE GENOMIC DNA]</scope>
    <source>
        <strain evidence="2">APO3</strain>
    </source>
</reference>
<sequence>MERFLKQSIARSNPLGIRRLEYLTDEAHTTPGLPLDATLQISLTQQPNETYTNTESPRLQAVDQASFKDTGTKPGGQQRLTPVPTGPRKTLISLRPFLTRRLTYGLPVQGPPCAPRKQPRHRPQPLQLPLGFKSSKTGGQSGKDLPQPRAELDNVRGAREPGNNPWLRNWTPLGVTFVFTEA</sequence>
<dbReference type="AlphaFoldDB" id="W4FD72"/>
<dbReference type="RefSeq" id="XP_009845663.1">
    <property type="nucleotide sequence ID" value="XM_009847361.1"/>
</dbReference>
<protein>
    <submittedName>
        <fullName evidence="2">Uncharacterized protein</fullName>
    </submittedName>
</protein>
<feature type="region of interest" description="Disordered" evidence="1">
    <location>
        <begin position="106"/>
        <end position="164"/>
    </location>
</feature>
<evidence type="ECO:0000313" key="2">
    <source>
        <dbReference type="EMBL" id="ETV64844.1"/>
    </source>
</evidence>
<name>W4FD72_APHAT</name>
<dbReference type="VEuPathDB" id="FungiDB:H257_18325"/>